<sequence>MKPNRLGIAAGAVALLLGAGYHTLTAQEAQPRPIVVGTASSLTNFDPAGAYDSGSLAVYNNVYQSLLTFDAGSPTPRPDVARSCRFTDSALKTYQCELRDDVVFSNGNPVSAIAVKHSFDRILRIRHPLGPGPLFTNLRSVEARDSRVTFHLGTADATWPHKIATAAGSIVDPDEFPLDKLREYGSTVGSGPYMVSSYKKGTAIHLVPNPEYKGAVKSEGNPIHIRYYPTAQDVETAWAAKSIDVAYSGLPSAALAQIDPGDPDVRLSIGESAHARYLAMNLRSPRSPLSDVAVRRALATLVDRGRMASEVFKHTVTPLYSLVPQGVTGHSTAFFDTYPEMDLQYAALRLRSGDFTTPVRITLGHQNGTAAMEAKELKRQLERGRLFHVELVEESDWNDYQRRCLRGEFDAFTTAWAPDFPDPDNFVQPLVGTGSILHNGYTSKEVDRAIQSTQRHTDREATIPQFRSIQRVVARDVPLVPLWQKKNHVVTRSAVTGGHHLAEGNGVWRLWELRWL</sequence>
<dbReference type="PANTHER" id="PTHR30290">
    <property type="entry name" value="PERIPLASMIC BINDING COMPONENT OF ABC TRANSPORTER"/>
    <property type="match status" value="1"/>
</dbReference>
<dbReference type="Gene3D" id="3.10.105.10">
    <property type="entry name" value="Dipeptide-binding Protein, Domain 3"/>
    <property type="match status" value="1"/>
</dbReference>
<dbReference type="InterPro" id="IPR030678">
    <property type="entry name" value="Peptide/Ni-bd"/>
</dbReference>
<dbReference type="SUPFAM" id="SSF53850">
    <property type="entry name" value="Periplasmic binding protein-like II"/>
    <property type="match status" value="1"/>
</dbReference>
<dbReference type="PIRSF" id="PIRSF002741">
    <property type="entry name" value="MppA"/>
    <property type="match status" value="1"/>
</dbReference>
<dbReference type="InterPro" id="IPR000914">
    <property type="entry name" value="SBP_5_dom"/>
</dbReference>
<feature type="chain" id="PRO_5045380311" evidence="5">
    <location>
        <begin position="27"/>
        <end position="516"/>
    </location>
</feature>
<evidence type="ECO:0000259" key="6">
    <source>
        <dbReference type="Pfam" id="PF00496"/>
    </source>
</evidence>
<keyword evidence="4 5" id="KW-0732">Signal</keyword>
<dbReference type="PANTHER" id="PTHR30290:SF10">
    <property type="entry name" value="PERIPLASMIC OLIGOPEPTIDE-BINDING PROTEIN-RELATED"/>
    <property type="match status" value="1"/>
</dbReference>
<evidence type="ECO:0000256" key="3">
    <source>
        <dbReference type="ARBA" id="ARBA00022448"/>
    </source>
</evidence>
<dbReference type="Proteomes" id="UP001598448">
    <property type="component" value="Unassembled WGS sequence"/>
</dbReference>
<name>A0ABW6FTQ0_9ACTN</name>
<gene>
    <name evidence="7" type="ORF">ACFWJN_29510</name>
</gene>
<accession>A0ABW6FTQ0</accession>
<reference evidence="7 8" key="1">
    <citation type="submission" date="2024-09" db="EMBL/GenBank/DDBJ databases">
        <title>The Natural Products Discovery Center: Release of the First 8490 Sequenced Strains for Exploring Actinobacteria Biosynthetic Diversity.</title>
        <authorList>
            <person name="Kalkreuter E."/>
            <person name="Kautsar S.A."/>
            <person name="Yang D."/>
            <person name="Bader C.D."/>
            <person name="Teijaro C.N."/>
            <person name="Fluegel L."/>
            <person name="Davis C.M."/>
            <person name="Simpson J.R."/>
            <person name="Lauterbach L."/>
            <person name="Steele A.D."/>
            <person name="Gui C."/>
            <person name="Meng S."/>
            <person name="Li G."/>
            <person name="Viehrig K."/>
            <person name="Ye F."/>
            <person name="Su P."/>
            <person name="Kiefer A.F."/>
            <person name="Nichols A."/>
            <person name="Cepeda A.J."/>
            <person name="Yan W."/>
            <person name="Fan B."/>
            <person name="Jiang Y."/>
            <person name="Adhikari A."/>
            <person name="Zheng C.-J."/>
            <person name="Schuster L."/>
            <person name="Cowan T.M."/>
            <person name="Smanski M.J."/>
            <person name="Chevrette M.G."/>
            <person name="De Carvalho L.P.S."/>
            <person name="Shen B."/>
        </authorList>
    </citation>
    <scope>NUCLEOTIDE SEQUENCE [LARGE SCALE GENOMIC DNA]</scope>
    <source>
        <strain evidence="7 8">NPDC058348</strain>
    </source>
</reference>
<dbReference type="Pfam" id="PF00496">
    <property type="entry name" value="SBP_bac_5"/>
    <property type="match status" value="1"/>
</dbReference>
<dbReference type="Gene3D" id="3.40.190.10">
    <property type="entry name" value="Periplasmic binding protein-like II"/>
    <property type="match status" value="1"/>
</dbReference>
<dbReference type="EMBL" id="JBHXIJ010000328">
    <property type="protein sequence ID" value="MFD5103081.1"/>
    <property type="molecule type" value="Genomic_DNA"/>
</dbReference>
<keyword evidence="3" id="KW-0813">Transport</keyword>
<keyword evidence="8" id="KW-1185">Reference proteome</keyword>
<evidence type="ECO:0000256" key="2">
    <source>
        <dbReference type="ARBA" id="ARBA00005695"/>
    </source>
</evidence>
<dbReference type="InterPro" id="IPR039424">
    <property type="entry name" value="SBP_5"/>
</dbReference>
<comment type="caution">
    <text evidence="7">The sequence shown here is derived from an EMBL/GenBank/DDBJ whole genome shotgun (WGS) entry which is preliminary data.</text>
</comment>
<evidence type="ECO:0000256" key="5">
    <source>
        <dbReference type="SAM" id="SignalP"/>
    </source>
</evidence>
<comment type="subcellular location">
    <subcellularLocation>
        <location evidence="1">Cell envelope</location>
    </subcellularLocation>
</comment>
<dbReference type="RefSeq" id="WP_386720958.1">
    <property type="nucleotide sequence ID" value="NZ_JBHXIJ010000328.1"/>
</dbReference>
<evidence type="ECO:0000256" key="4">
    <source>
        <dbReference type="ARBA" id="ARBA00022729"/>
    </source>
</evidence>
<evidence type="ECO:0000313" key="8">
    <source>
        <dbReference type="Proteomes" id="UP001598448"/>
    </source>
</evidence>
<evidence type="ECO:0000313" key="7">
    <source>
        <dbReference type="EMBL" id="MFD5103081.1"/>
    </source>
</evidence>
<organism evidence="7 8">
    <name type="scientific">Streptomyces albidochromogenes</name>
    <dbReference type="NCBI Taxonomy" id="329524"/>
    <lineage>
        <taxon>Bacteria</taxon>
        <taxon>Bacillati</taxon>
        <taxon>Actinomycetota</taxon>
        <taxon>Actinomycetes</taxon>
        <taxon>Kitasatosporales</taxon>
        <taxon>Streptomycetaceae</taxon>
        <taxon>Streptomyces</taxon>
    </lineage>
</organism>
<proteinExistence type="inferred from homology"/>
<protein>
    <submittedName>
        <fullName evidence="7">ABC transporter substrate-binding protein</fullName>
    </submittedName>
</protein>
<feature type="signal peptide" evidence="5">
    <location>
        <begin position="1"/>
        <end position="26"/>
    </location>
</feature>
<comment type="similarity">
    <text evidence="2">Belongs to the bacterial solute-binding protein 5 family.</text>
</comment>
<evidence type="ECO:0000256" key="1">
    <source>
        <dbReference type="ARBA" id="ARBA00004196"/>
    </source>
</evidence>
<feature type="domain" description="Solute-binding protein family 5" evidence="6">
    <location>
        <begin position="76"/>
        <end position="434"/>
    </location>
</feature>